<dbReference type="EMBL" id="LUEZ02000041">
    <property type="protein sequence ID" value="RDB25498.1"/>
    <property type="molecule type" value="Genomic_DNA"/>
</dbReference>
<feature type="compositionally biased region" description="Low complexity" evidence="1">
    <location>
        <begin position="13"/>
        <end position="30"/>
    </location>
</feature>
<sequence length="208" mass="22357">MSQPPLSPTPTISASSARSSESPSPNSSESSLREELNGLRQSIVPALNDSTQTPRPGYALRATSRLGRFLQQISSSKTVVLQFDGAKQCLSEWKWPFDPLRMALISPMDLGNHCATHAIQGPCCLCPLKDRTHPTFAEASFSVATDPDHLGEPLASCSRSFCGYTVLLMPIFNHLRLGSHVSLLKSPGTLEGPSTIIVEGGGKKRGLK</sequence>
<organism evidence="2 3">
    <name type="scientific">Hypsizygus marmoreus</name>
    <name type="common">White beech mushroom</name>
    <name type="synonym">Agaricus marmoreus</name>
    <dbReference type="NCBI Taxonomy" id="39966"/>
    <lineage>
        <taxon>Eukaryota</taxon>
        <taxon>Fungi</taxon>
        <taxon>Dikarya</taxon>
        <taxon>Basidiomycota</taxon>
        <taxon>Agaricomycotina</taxon>
        <taxon>Agaricomycetes</taxon>
        <taxon>Agaricomycetidae</taxon>
        <taxon>Agaricales</taxon>
        <taxon>Tricholomatineae</taxon>
        <taxon>Lyophyllaceae</taxon>
        <taxon>Hypsizygus</taxon>
    </lineage>
</organism>
<evidence type="ECO:0000256" key="1">
    <source>
        <dbReference type="SAM" id="MobiDB-lite"/>
    </source>
</evidence>
<name>A0A369JUP4_HYPMA</name>
<dbReference type="OrthoDB" id="3048394at2759"/>
<dbReference type="InParanoid" id="A0A369JUP4"/>
<dbReference type="AlphaFoldDB" id="A0A369JUP4"/>
<dbReference type="Proteomes" id="UP000076154">
    <property type="component" value="Unassembled WGS sequence"/>
</dbReference>
<accession>A0A369JUP4</accession>
<comment type="caution">
    <text evidence="2">The sequence shown here is derived from an EMBL/GenBank/DDBJ whole genome shotgun (WGS) entry which is preliminary data.</text>
</comment>
<proteinExistence type="predicted"/>
<feature type="region of interest" description="Disordered" evidence="1">
    <location>
        <begin position="1"/>
        <end position="34"/>
    </location>
</feature>
<evidence type="ECO:0000313" key="3">
    <source>
        <dbReference type="Proteomes" id="UP000076154"/>
    </source>
</evidence>
<gene>
    <name evidence="2" type="ORF">Hypma_007800</name>
</gene>
<reference evidence="2" key="1">
    <citation type="submission" date="2018-04" db="EMBL/GenBank/DDBJ databases">
        <title>Whole genome sequencing of Hypsizygus marmoreus.</title>
        <authorList>
            <person name="Choi I.-G."/>
            <person name="Min B."/>
            <person name="Kim J.-G."/>
            <person name="Kim S."/>
            <person name="Oh Y.-L."/>
            <person name="Kong W.-S."/>
            <person name="Park H."/>
            <person name="Jeong J."/>
            <person name="Song E.-S."/>
        </authorList>
    </citation>
    <scope>NUCLEOTIDE SEQUENCE [LARGE SCALE GENOMIC DNA]</scope>
    <source>
        <strain evidence="2">51987-8</strain>
    </source>
</reference>
<evidence type="ECO:0000313" key="2">
    <source>
        <dbReference type="EMBL" id="RDB25498.1"/>
    </source>
</evidence>
<keyword evidence="3" id="KW-1185">Reference proteome</keyword>
<protein>
    <submittedName>
        <fullName evidence="2">Uncharacterized protein</fullName>
    </submittedName>
</protein>